<name>F6ETN6_SPHCR</name>
<reference evidence="2 3" key="1">
    <citation type="submission" date="2011-05" db="EMBL/GenBank/DDBJ databases">
        <title>Complete sequence of chromosome 1 of Sphingobium chlorophenolicum L-1.</title>
        <authorList>
            <consortium name="US DOE Joint Genome Institute"/>
            <person name="Lucas S."/>
            <person name="Han J."/>
            <person name="Lapidus A."/>
            <person name="Cheng J.-F."/>
            <person name="Goodwin L."/>
            <person name="Pitluck S."/>
            <person name="Peters L."/>
            <person name="Daligault H."/>
            <person name="Han C."/>
            <person name="Tapia R."/>
            <person name="Land M."/>
            <person name="Hauser L."/>
            <person name="Kyrpides N."/>
            <person name="Ivanova N."/>
            <person name="Pagani I."/>
            <person name="Turner P."/>
            <person name="Copley S."/>
            <person name="Woyke T."/>
        </authorList>
    </citation>
    <scope>NUCLEOTIDE SEQUENCE [LARGE SCALE GENOMIC DNA]</scope>
    <source>
        <strain evidence="2 3">L-1</strain>
    </source>
</reference>
<dbReference type="AlphaFoldDB" id="F6ETN6"/>
<gene>
    <name evidence="2" type="ORF">Sphch_1847</name>
</gene>
<evidence type="ECO:0000313" key="2">
    <source>
        <dbReference type="EMBL" id="AEG49531.1"/>
    </source>
</evidence>
<proteinExistence type="predicted"/>
<keyword evidence="3" id="KW-1185">Reference proteome</keyword>
<dbReference type="EMBL" id="CP002798">
    <property type="protein sequence ID" value="AEG49531.1"/>
    <property type="molecule type" value="Genomic_DNA"/>
</dbReference>
<dbReference type="KEGG" id="sch:Sphch_1847"/>
<dbReference type="HOGENOM" id="CLU_2107421_0_0_5"/>
<dbReference type="Proteomes" id="UP000007150">
    <property type="component" value="Chromosome 1"/>
</dbReference>
<feature type="region of interest" description="Disordered" evidence="1">
    <location>
        <begin position="92"/>
        <end position="115"/>
    </location>
</feature>
<organism evidence="2 3">
    <name type="scientific">Sphingobium chlorophenolicum L-1</name>
    <dbReference type="NCBI Taxonomy" id="690566"/>
    <lineage>
        <taxon>Bacteria</taxon>
        <taxon>Pseudomonadati</taxon>
        <taxon>Pseudomonadota</taxon>
        <taxon>Alphaproteobacteria</taxon>
        <taxon>Sphingomonadales</taxon>
        <taxon>Sphingomonadaceae</taxon>
        <taxon>Sphingobium</taxon>
    </lineage>
</organism>
<dbReference type="STRING" id="690566.Sphch_1847"/>
<evidence type="ECO:0000256" key="1">
    <source>
        <dbReference type="SAM" id="MobiDB-lite"/>
    </source>
</evidence>
<sequence length="115" mass="12322">MISVRGAMAPVRFVVLAQAEPQTLARVVNYVAQLGKTPRRVRADEHGGLMTIVIEQDGLSDHQAKVMAEKMRASVLVERVTLTLGRKLIDPTSGQLSVEKGGSAGTPASHPRGPR</sequence>
<accession>F6ETN6</accession>
<evidence type="ECO:0008006" key="4">
    <source>
        <dbReference type="Google" id="ProtNLM"/>
    </source>
</evidence>
<evidence type="ECO:0000313" key="3">
    <source>
        <dbReference type="Proteomes" id="UP000007150"/>
    </source>
</evidence>
<protein>
    <recommendedName>
        <fullName evidence="4">ACT domain-containing protein</fullName>
    </recommendedName>
</protein>
<dbReference type="RefSeq" id="WP_013847781.1">
    <property type="nucleotide sequence ID" value="NC_015593.1"/>
</dbReference>